<organism evidence="8 9">
    <name type="scientific">Flavobacterium crocinum</name>
    <dbReference type="NCBI Taxonomy" id="2183896"/>
    <lineage>
        <taxon>Bacteria</taxon>
        <taxon>Pseudomonadati</taxon>
        <taxon>Bacteroidota</taxon>
        <taxon>Flavobacteriia</taxon>
        <taxon>Flavobacteriales</taxon>
        <taxon>Flavobacteriaceae</taxon>
        <taxon>Flavobacterium</taxon>
    </lineage>
</organism>
<dbReference type="Pfam" id="PF00512">
    <property type="entry name" value="HisKA"/>
    <property type="match status" value="1"/>
</dbReference>
<gene>
    <name evidence="8" type="ORF">HYN56_14755</name>
</gene>
<dbReference type="PANTHER" id="PTHR43547:SF2">
    <property type="entry name" value="HYBRID SIGNAL TRANSDUCTION HISTIDINE KINASE C"/>
    <property type="match status" value="1"/>
</dbReference>
<dbReference type="PRINTS" id="PR00344">
    <property type="entry name" value="BCTRLSENSOR"/>
</dbReference>
<dbReference type="PROSITE" id="PS50109">
    <property type="entry name" value="HIS_KIN"/>
    <property type="match status" value="1"/>
</dbReference>
<keyword evidence="3" id="KW-0597">Phosphoprotein</keyword>
<proteinExistence type="predicted"/>
<dbReference type="PANTHER" id="PTHR43547">
    <property type="entry name" value="TWO-COMPONENT HISTIDINE KINASE"/>
    <property type="match status" value="1"/>
</dbReference>
<dbReference type="SMART" id="SM00388">
    <property type="entry name" value="HisKA"/>
    <property type="match status" value="1"/>
</dbReference>
<name>A0A2S1YNP0_9FLAO</name>
<evidence type="ECO:0000256" key="2">
    <source>
        <dbReference type="ARBA" id="ARBA00012438"/>
    </source>
</evidence>
<dbReference type="EC" id="2.7.13.3" evidence="2"/>
<dbReference type="SUPFAM" id="SSF47384">
    <property type="entry name" value="Homodimeric domain of signal transducing histidine kinase"/>
    <property type="match status" value="1"/>
</dbReference>
<dbReference type="Gene3D" id="1.10.287.130">
    <property type="match status" value="1"/>
</dbReference>
<evidence type="ECO:0000256" key="1">
    <source>
        <dbReference type="ARBA" id="ARBA00000085"/>
    </source>
</evidence>
<dbReference type="InterPro" id="IPR004358">
    <property type="entry name" value="Sig_transdc_His_kin-like_C"/>
</dbReference>
<evidence type="ECO:0000256" key="6">
    <source>
        <dbReference type="SAM" id="Phobius"/>
    </source>
</evidence>
<dbReference type="SMART" id="SM00387">
    <property type="entry name" value="HATPase_c"/>
    <property type="match status" value="1"/>
</dbReference>
<evidence type="ECO:0000313" key="9">
    <source>
        <dbReference type="Proteomes" id="UP000245250"/>
    </source>
</evidence>
<dbReference type="OrthoDB" id="1933776at2"/>
<dbReference type="CDD" id="cd00082">
    <property type="entry name" value="HisKA"/>
    <property type="match status" value="1"/>
</dbReference>
<protein>
    <recommendedName>
        <fullName evidence="2">histidine kinase</fullName>
        <ecNumber evidence="2">2.7.13.3</ecNumber>
    </recommendedName>
</protein>
<keyword evidence="6" id="KW-0812">Transmembrane</keyword>
<dbReference type="InterPro" id="IPR003594">
    <property type="entry name" value="HATPase_dom"/>
</dbReference>
<dbReference type="InterPro" id="IPR003661">
    <property type="entry name" value="HisK_dim/P_dom"/>
</dbReference>
<dbReference type="Proteomes" id="UP000245250">
    <property type="component" value="Chromosome"/>
</dbReference>
<feature type="transmembrane region" description="Helical" evidence="6">
    <location>
        <begin position="6"/>
        <end position="28"/>
    </location>
</feature>
<dbReference type="InterPro" id="IPR005467">
    <property type="entry name" value="His_kinase_dom"/>
</dbReference>
<evidence type="ECO:0000259" key="7">
    <source>
        <dbReference type="PROSITE" id="PS50109"/>
    </source>
</evidence>
<feature type="domain" description="Histidine kinase" evidence="7">
    <location>
        <begin position="310"/>
        <end position="529"/>
    </location>
</feature>
<sequence>MNKLFFRILVLLMSLSLIGIILVQVFWFNSSFKNNEEQFKYHVTQVIGNVADKLEQQEEYSFYDKYNRIKDSTGKIPKKEDLLEVLYVQRNPKTNKTIVYSSTLTSEDYDINGSVFDKKFSSERFKNFSSRRVTEVYNNYKGIDNNNLGQSIIPDLREEKSGSLDILNKVQQQIQYKDIAALTPIEGRVTKDKLYKLLKKELEEYEVKTKFEFAIYGNGIPTKIKSDGFHSLDKEATYSIPVFTDNEGNSKYELSVTFPHKKKFLLSELLSITILSIVFTLIIIVAYTSALNQLLRQKHISEIKTDFINNMTHEFKTPIATINLALDAIRSPKVIEDKEKVYRYLQMIRDENKRMHAQVENVLRISKLEKRELDITKEPTVVTDIIDDAIEHVNLILEDRQGTVERHYDAARTTVLINEVHFTNVLVNILENAIKYSPDTPKIEIFTENIKDMILIKVKDHGLGMSKIAQKRVFEKFYREHTGDLHNVKGHGLGLAYVKRIVEDHNGQVYVESEKGKGSTFIIKIPLIN</sequence>
<keyword evidence="5 8" id="KW-0418">Kinase</keyword>
<comment type="catalytic activity">
    <reaction evidence="1">
        <text>ATP + protein L-histidine = ADP + protein N-phospho-L-histidine.</text>
        <dbReference type="EC" id="2.7.13.3"/>
    </reaction>
</comment>
<dbReference type="GO" id="GO:0000155">
    <property type="term" value="F:phosphorelay sensor kinase activity"/>
    <property type="evidence" value="ECO:0007669"/>
    <property type="project" value="InterPro"/>
</dbReference>
<evidence type="ECO:0000313" key="8">
    <source>
        <dbReference type="EMBL" id="AWK05428.1"/>
    </source>
</evidence>
<dbReference type="SUPFAM" id="SSF55874">
    <property type="entry name" value="ATPase domain of HSP90 chaperone/DNA topoisomerase II/histidine kinase"/>
    <property type="match status" value="1"/>
</dbReference>
<dbReference type="InterPro" id="IPR036890">
    <property type="entry name" value="HATPase_C_sf"/>
</dbReference>
<dbReference type="FunFam" id="3.30.565.10:FF:000006">
    <property type="entry name" value="Sensor histidine kinase WalK"/>
    <property type="match status" value="1"/>
</dbReference>
<reference evidence="8 9" key="1">
    <citation type="submission" date="2018-05" db="EMBL/GenBank/DDBJ databases">
        <title>Genome sequencing of Flavobacterium sp. HYN0056.</title>
        <authorList>
            <person name="Yi H."/>
            <person name="Baek C."/>
        </authorList>
    </citation>
    <scope>NUCLEOTIDE SEQUENCE [LARGE SCALE GENOMIC DNA]</scope>
    <source>
        <strain evidence="8 9">HYN0056</strain>
    </source>
</reference>
<evidence type="ECO:0000256" key="5">
    <source>
        <dbReference type="ARBA" id="ARBA00022777"/>
    </source>
</evidence>
<feature type="transmembrane region" description="Helical" evidence="6">
    <location>
        <begin position="269"/>
        <end position="290"/>
    </location>
</feature>
<keyword evidence="6" id="KW-0472">Membrane</keyword>
<dbReference type="Pfam" id="PF02518">
    <property type="entry name" value="HATPase_c"/>
    <property type="match status" value="1"/>
</dbReference>
<accession>A0A2S1YNP0</accession>
<dbReference type="KEGG" id="fcr:HYN56_14755"/>
<dbReference type="EMBL" id="CP029255">
    <property type="protein sequence ID" value="AWK05428.1"/>
    <property type="molecule type" value="Genomic_DNA"/>
</dbReference>
<dbReference type="AlphaFoldDB" id="A0A2S1YNP0"/>
<keyword evidence="9" id="KW-1185">Reference proteome</keyword>
<dbReference type="Gene3D" id="3.30.565.10">
    <property type="entry name" value="Histidine kinase-like ATPase, C-terminal domain"/>
    <property type="match status" value="1"/>
</dbReference>
<dbReference type="RefSeq" id="WP_109192872.1">
    <property type="nucleotide sequence ID" value="NZ_CP029255.1"/>
</dbReference>
<keyword evidence="6" id="KW-1133">Transmembrane helix</keyword>
<evidence type="ECO:0000256" key="4">
    <source>
        <dbReference type="ARBA" id="ARBA00022679"/>
    </source>
</evidence>
<keyword evidence="4" id="KW-0808">Transferase</keyword>
<evidence type="ECO:0000256" key="3">
    <source>
        <dbReference type="ARBA" id="ARBA00022553"/>
    </source>
</evidence>
<dbReference type="InterPro" id="IPR036097">
    <property type="entry name" value="HisK_dim/P_sf"/>
</dbReference>